<keyword evidence="10" id="KW-0406">Ion transport</keyword>
<comment type="activity regulation">
    <text evidence="10">Na(+) is not transported, but it plays an essential structural role and its presence is essential for fluoride channel function.</text>
</comment>
<dbReference type="RefSeq" id="WP_155477530.1">
    <property type="nucleotide sequence ID" value="NZ_WNKU01000025.1"/>
</dbReference>
<keyword evidence="10" id="KW-0479">Metal-binding</keyword>
<dbReference type="AlphaFoldDB" id="A0A6I3SP23"/>
<dbReference type="Pfam" id="PF02537">
    <property type="entry name" value="CRCB"/>
    <property type="match status" value="1"/>
</dbReference>
<evidence type="ECO:0000256" key="8">
    <source>
        <dbReference type="ARBA" id="ARBA00035585"/>
    </source>
</evidence>
<reference evidence="11 12" key="1">
    <citation type="submission" date="2019-11" db="EMBL/GenBank/DDBJ databases">
        <title>Whole-genome sequence of a the green, strictly anaerobic photosynthetic bacterium Heliobacillus mobilis DSM 6151.</title>
        <authorList>
            <person name="Kyndt J.A."/>
            <person name="Meyer T.E."/>
        </authorList>
    </citation>
    <scope>NUCLEOTIDE SEQUENCE [LARGE SCALE GENOMIC DNA]</scope>
    <source>
        <strain evidence="11 12">DSM 6151</strain>
    </source>
</reference>
<keyword evidence="10" id="KW-0813">Transport</keyword>
<comment type="caution">
    <text evidence="11">The sequence shown here is derived from an EMBL/GenBank/DDBJ whole genome shotgun (WGS) entry which is preliminary data.</text>
</comment>
<feature type="binding site" evidence="10">
    <location>
        <position position="77"/>
    </location>
    <ligand>
        <name>Na(+)</name>
        <dbReference type="ChEBI" id="CHEBI:29101"/>
        <note>structural</note>
    </ligand>
</feature>
<proteinExistence type="inferred from homology"/>
<sequence>MELLIIGVGGIGGALSRYAIGKYLAQKSSLSFPLATFLINVTGAFFLGLLATNMVADPAGSLIEKYGFQVGFLGAYTTFSTFTYESIRLMEDGEWLHFFLYTGGSTIAGLLACALGISITLW</sequence>
<feature type="transmembrane region" description="Helical" evidence="10">
    <location>
        <begin position="32"/>
        <end position="54"/>
    </location>
</feature>
<evidence type="ECO:0000256" key="6">
    <source>
        <dbReference type="ARBA" id="ARBA00023303"/>
    </source>
</evidence>
<feature type="binding site" evidence="10">
    <location>
        <position position="74"/>
    </location>
    <ligand>
        <name>Na(+)</name>
        <dbReference type="ChEBI" id="CHEBI:29101"/>
        <note>structural</note>
    </ligand>
</feature>
<keyword evidence="12" id="KW-1185">Reference proteome</keyword>
<protein>
    <recommendedName>
        <fullName evidence="10">Fluoride-specific ion channel FluC</fullName>
    </recommendedName>
</protein>
<dbReference type="GO" id="GO:0062054">
    <property type="term" value="F:fluoride channel activity"/>
    <property type="evidence" value="ECO:0007669"/>
    <property type="project" value="UniProtKB-UniRule"/>
</dbReference>
<evidence type="ECO:0000313" key="12">
    <source>
        <dbReference type="Proteomes" id="UP000430670"/>
    </source>
</evidence>
<evidence type="ECO:0000256" key="4">
    <source>
        <dbReference type="ARBA" id="ARBA00022989"/>
    </source>
</evidence>
<comment type="similarity">
    <text evidence="7 10">Belongs to the fluoride channel Fluc/FEX (TC 1.A.43) family.</text>
</comment>
<evidence type="ECO:0000256" key="9">
    <source>
        <dbReference type="ARBA" id="ARBA00049940"/>
    </source>
</evidence>
<evidence type="ECO:0000256" key="2">
    <source>
        <dbReference type="ARBA" id="ARBA00022475"/>
    </source>
</evidence>
<comment type="subcellular location">
    <subcellularLocation>
        <location evidence="1 10">Cell membrane</location>
        <topology evidence="1 10">Multi-pass membrane protein</topology>
    </subcellularLocation>
</comment>
<evidence type="ECO:0000313" key="11">
    <source>
        <dbReference type="EMBL" id="MTV50445.1"/>
    </source>
</evidence>
<dbReference type="GO" id="GO:0046872">
    <property type="term" value="F:metal ion binding"/>
    <property type="evidence" value="ECO:0007669"/>
    <property type="project" value="UniProtKB-KW"/>
</dbReference>
<keyword evidence="3 10" id="KW-0812">Transmembrane</keyword>
<organism evidence="11 12">
    <name type="scientific">Heliobacterium mobile</name>
    <name type="common">Heliobacillus mobilis</name>
    <dbReference type="NCBI Taxonomy" id="28064"/>
    <lineage>
        <taxon>Bacteria</taxon>
        <taxon>Bacillati</taxon>
        <taxon>Bacillota</taxon>
        <taxon>Clostridia</taxon>
        <taxon>Eubacteriales</taxon>
        <taxon>Heliobacteriaceae</taxon>
        <taxon>Heliobacterium</taxon>
    </lineage>
</organism>
<dbReference type="Proteomes" id="UP000430670">
    <property type="component" value="Unassembled WGS sequence"/>
</dbReference>
<dbReference type="OrthoDB" id="9815830at2"/>
<dbReference type="GO" id="GO:0140114">
    <property type="term" value="P:cellular detoxification of fluoride"/>
    <property type="evidence" value="ECO:0007669"/>
    <property type="project" value="UniProtKB-UniRule"/>
</dbReference>
<evidence type="ECO:0000256" key="10">
    <source>
        <dbReference type="HAMAP-Rule" id="MF_00454"/>
    </source>
</evidence>
<gene>
    <name evidence="10" type="primary">fluC</name>
    <name evidence="10" type="synonym">crcB</name>
    <name evidence="11" type="ORF">GJ688_15910</name>
</gene>
<dbReference type="HAMAP" id="MF_00454">
    <property type="entry name" value="FluC"/>
    <property type="match status" value="1"/>
</dbReference>
<dbReference type="InterPro" id="IPR003691">
    <property type="entry name" value="FluC"/>
</dbReference>
<feature type="transmembrane region" description="Helical" evidence="10">
    <location>
        <begin position="66"/>
        <end position="84"/>
    </location>
</feature>
<keyword evidence="4 10" id="KW-1133">Transmembrane helix</keyword>
<evidence type="ECO:0000256" key="1">
    <source>
        <dbReference type="ARBA" id="ARBA00004651"/>
    </source>
</evidence>
<evidence type="ECO:0000256" key="5">
    <source>
        <dbReference type="ARBA" id="ARBA00023136"/>
    </source>
</evidence>
<dbReference type="GO" id="GO:0005886">
    <property type="term" value="C:plasma membrane"/>
    <property type="evidence" value="ECO:0007669"/>
    <property type="project" value="UniProtKB-SubCell"/>
</dbReference>
<name>A0A6I3SP23_HELMO</name>
<dbReference type="PANTHER" id="PTHR28259">
    <property type="entry name" value="FLUORIDE EXPORT PROTEIN 1-RELATED"/>
    <property type="match status" value="1"/>
</dbReference>
<keyword evidence="2 10" id="KW-1003">Cell membrane</keyword>
<comment type="catalytic activity">
    <reaction evidence="8">
        <text>fluoride(in) = fluoride(out)</text>
        <dbReference type="Rhea" id="RHEA:76159"/>
        <dbReference type="ChEBI" id="CHEBI:17051"/>
    </reaction>
    <physiologicalReaction direction="left-to-right" evidence="8">
        <dbReference type="Rhea" id="RHEA:76160"/>
    </physiologicalReaction>
</comment>
<dbReference type="PANTHER" id="PTHR28259:SF1">
    <property type="entry name" value="FLUORIDE EXPORT PROTEIN 1-RELATED"/>
    <property type="match status" value="1"/>
</dbReference>
<dbReference type="EMBL" id="WNKU01000025">
    <property type="protein sequence ID" value="MTV50445.1"/>
    <property type="molecule type" value="Genomic_DNA"/>
</dbReference>
<evidence type="ECO:0000256" key="7">
    <source>
        <dbReference type="ARBA" id="ARBA00035120"/>
    </source>
</evidence>
<keyword evidence="10" id="KW-0915">Sodium</keyword>
<feature type="transmembrane region" description="Helical" evidence="10">
    <location>
        <begin position="96"/>
        <end position="121"/>
    </location>
</feature>
<evidence type="ECO:0000256" key="3">
    <source>
        <dbReference type="ARBA" id="ARBA00022692"/>
    </source>
</evidence>
<accession>A0A6I3SP23</accession>
<keyword evidence="5 10" id="KW-0472">Membrane</keyword>
<comment type="function">
    <text evidence="9 10">Fluoride-specific ion channel. Important for reducing fluoride concentration in the cell, thus reducing its toxicity.</text>
</comment>
<keyword evidence="6 10" id="KW-0407">Ion channel</keyword>